<feature type="signal peptide" evidence="1">
    <location>
        <begin position="1"/>
        <end position="22"/>
    </location>
</feature>
<dbReference type="RefSeq" id="WP_014097103.1">
    <property type="nucleotide sequence ID" value="NC_016023.1"/>
</dbReference>
<dbReference type="Proteomes" id="UP000009283">
    <property type="component" value="Chromosome"/>
</dbReference>
<evidence type="ECO:0000313" key="3">
    <source>
        <dbReference type="Proteomes" id="UP000009283"/>
    </source>
</evidence>
<dbReference type="eggNOG" id="ENOG5032Z4N">
    <property type="taxonomic scope" value="Bacteria"/>
</dbReference>
<dbReference type="OrthoDB" id="2088138at2"/>
<dbReference type="KEGG" id="bag:Bcoa_1832"/>
<dbReference type="EMBL" id="CP003056">
    <property type="protein sequence ID" value="AEP01019.1"/>
    <property type="molecule type" value="Genomic_DNA"/>
</dbReference>
<dbReference type="AlphaFoldDB" id="G2TK18"/>
<evidence type="ECO:0000313" key="2">
    <source>
        <dbReference type="EMBL" id="AEP01019.1"/>
    </source>
</evidence>
<name>G2TK18_HEYCO</name>
<proteinExistence type="predicted"/>
<dbReference type="PROSITE" id="PS51257">
    <property type="entry name" value="PROKAR_LIPOPROTEIN"/>
    <property type="match status" value="1"/>
</dbReference>
<reference evidence="2 3" key="1">
    <citation type="journal article" date="2011" name="Stand. Genomic Sci.">
        <title>Complete Genome Sequence of a thermotolerant sporogenic lactic acid bacterium, Bacillus coagulans strain 36D1.</title>
        <authorList>
            <person name="Rhee M.S."/>
            <person name="Moritz B.E."/>
            <person name="Xie G."/>
            <person name="Glavina Del Rio T."/>
            <person name="Dalin E."/>
            <person name="Tice H."/>
            <person name="Bruce D."/>
            <person name="Goodwin L."/>
            <person name="Chertkov O."/>
            <person name="Brettin T."/>
            <person name="Han C."/>
            <person name="Detter C."/>
            <person name="Pitluck S."/>
            <person name="Land M.L."/>
            <person name="Patel M."/>
            <person name="Ou M."/>
            <person name="Harbrucker R."/>
            <person name="Ingram L.O."/>
            <person name="Shanmugam K.T."/>
        </authorList>
    </citation>
    <scope>NUCLEOTIDE SEQUENCE [LARGE SCALE GENOMIC DNA]</scope>
    <source>
        <strain evidence="2 3">36D1</strain>
    </source>
</reference>
<accession>G2TK18</accession>
<keyword evidence="1" id="KW-0732">Signal</keyword>
<gene>
    <name evidence="2" type="ORF">Bcoa_1832</name>
</gene>
<sequence>MKKLFVLLSCSLILALALVGCGKTKVDFTTKQFETALNKGENVEGKTVSVKVNKIVPNSVFGYNIEAGKHLNFVSNDNPDVKKGETVILKVKQVKSTLGSYIIYYEKK</sequence>
<dbReference type="HOGENOM" id="CLU_164000_0_0_9"/>
<protein>
    <submittedName>
        <fullName evidence="2">Prophage Lp2 protein 7</fullName>
    </submittedName>
</protein>
<evidence type="ECO:0000256" key="1">
    <source>
        <dbReference type="SAM" id="SignalP"/>
    </source>
</evidence>
<organism evidence="2 3">
    <name type="scientific">Heyndrickxia coagulans 36D1</name>
    <dbReference type="NCBI Taxonomy" id="345219"/>
    <lineage>
        <taxon>Bacteria</taxon>
        <taxon>Bacillati</taxon>
        <taxon>Bacillota</taxon>
        <taxon>Bacilli</taxon>
        <taxon>Bacillales</taxon>
        <taxon>Bacillaceae</taxon>
        <taxon>Heyndrickxia</taxon>
    </lineage>
</organism>
<feature type="chain" id="PRO_5003438460" evidence="1">
    <location>
        <begin position="23"/>
        <end position="108"/>
    </location>
</feature>